<gene>
    <name evidence="9" type="ORF">LARI1_G001641</name>
</gene>
<dbReference type="AlphaFoldDB" id="A0A8T9BPJ0"/>
<organism evidence="9 10">
    <name type="scientific">Lachnellula arida</name>
    <dbReference type="NCBI Taxonomy" id="1316785"/>
    <lineage>
        <taxon>Eukaryota</taxon>
        <taxon>Fungi</taxon>
        <taxon>Dikarya</taxon>
        <taxon>Ascomycota</taxon>
        <taxon>Pezizomycotina</taxon>
        <taxon>Leotiomycetes</taxon>
        <taxon>Helotiales</taxon>
        <taxon>Lachnaceae</taxon>
        <taxon>Lachnellula</taxon>
    </lineage>
</organism>
<evidence type="ECO:0000256" key="4">
    <source>
        <dbReference type="ARBA" id="ARBA00022692"/>
    </source>
</evidence>
<evidence type="ECO:0000256" key="2">
    <source>
        <dbReference type="ARBA" id="ARBA00022676"/>
    </source>
</evidence>
<proteinExistence type="predicted"/>
<evidence type="ECO:0000313" key="9">
    <source>
        <dbReference type="EMBL" id="TVY20229.1"/>
    </source>
</evidence>
<evidence type="ECO:0000313" key="10">
    <source>
        <dbReference type="Proteomes" id="UP000469559"/>
    </source>
</evidence>
<accession>A0A8T9BPJ0</accession>
<keyword evidence="7" id="KW-0325">Glycoprotein</keyword>
<evidence type="ECO:0000256" key="7">
    <source>
        <dbReference type="ARBA" id="ARBA00023180"/>
    </source>
</evidence>
<dbReference type="Proteomes" id="UP000469559">
    <property type="component" value="Unassembled WGS sequence"/>
</dbReference>
<sequence>MYIWKNSCPSDSISFQEIKNLGSVQQGIGKKQLEEQSSKHKRRIYLEATTVVLVRFAPYYIHKFCYLWKCHQSTSSLNGPAKAYYRAAFWIWLLITKNVKLFRLYKANIWVICFLPVSVFFGYFHSFIKLYALVTLNQVGAADRMLSKLQ</sequence>
<comment type="caution">
    <text evidence="9">The sequence shown here is derived from an EMBL/GenBank/DDBJ whole genome shotgun (WGS) entry which is preliminary data.</text>
</comment>
<keyword evidence="5 8" id="KW-1133">Transmembrane helix</keyword>
<keyword evidence="6 8" id="KW-0472">Membrane</keyword>
<dbReference type="InterPro" id="IPR052427">
    <property type="entry name" value="Glycosyltrans_GT2/GT47"/>
</dbReference>
<reference evidence="9 10" key="1">
    <citation type="submission" date="2018-05" db="EMBL/GenBank/DDBJ databases">
        <title>Whole genome sequencing for identification of molecular markers to develop diagnostic detection tools for the regulated plant pathogen Lachnellula willkommii.</title>
        <authorList>
            <person name="Giroux E."/>
            <person name="Bilodeau G."/>
        </authorList>
    </citation>
    <scope>NUCLEOTIDE SEQUENCE [LARGE SCALE GENOMIC DNA]</scope>
    <source>
        <strain evidence="9 10">CBS 203.66</strain>
    </source>
</reference>
<name>A0A8T9BPJ0_9HELO</name>
<keyword evidence="3" id="KW-0808">Transferase</keyword>
<dbReference type="PANTHER" id="PTHR47844">
    <property type="entry name" value="SYNTHASE CPS1, PUTATIVE (AFU_ORTHOLOGUE AFUA_7G02500)-RELATED"/>
    <property type="match status" value="1"/>
</dbReference>
<dbReference type="EMBL" id="QGMF01000064">
    <property type="protein sequence ID" value="TVY20229.1"/>
    <property type="molecule type" value="Genomic_DNA"/>
</dbReference>
<evidence type="ECO:0000256" key="8">
    <source>
        <dbReference type="SAM" id="Phobius"/>
    </source>
</evidence>
<evidence type="ECO:0000256" key="5">
    <source>
        <dbReference type="ARBA" id="ARBA00022989"/>
    </source>
</evidence>
<keyword evidence="10" id="KW-1185">Reference proteome</keyword>
<comment type="subcellular location">
    <subcellularLocation>
        <location evidence="1">Membrane</location>
    </subcellularLocation>
</comment>
<dbReference type="GO" id="GO:0016757">
    <property type="term" value="F:glycosyltransferase activity"/>
    <property type="evidence" value="ECO:0007669"/>
    <property type="project" value="UniProtKB-KW"/>
</dbReference>
<feature type="transmembrane region" description="Helical" evidence="8">
    <location>
        <begin position="109"/>
        <end position="128"/>
    </location>
</feature>
<keyword evidence="2" id="KW-0328">Glycosyltransferase</keyword>
<evidence type="ECO:0000256" key="3">
    <source>
        <dbReference type="ARBA" id="ARBA00022679"/>
    </source>
</evidence>
<dbReference type="PANTHER" id="PTHR47844:SF1">
    <property type="entry name" value="EXOSTOSIN-LIKE 2"/>
    <property type="match status" value="1"/>
</dbReference>
<dbReference type="OrthoDB" id="5404195at2759"/>
<evidence type="ECO:0000256" key="6">
    <source>
        <dbReference type="ARBA" id="ARBA00023136"/>
    </source>
</evidence>
<protein>
    <submittedName>
        <fullName evidence="9">Uncharacterized protein</fullName>
    </submittedName>
</protein>
<dbReference type="GO" id="GO:0016020">
    <property type="term" value="C:membrane"/>
    <property type="evidence" value="ECO:0007669"/>
    <property type="project" value="UniProtKB-SubCell"/>
</dbReference>
<keyword evidence="4 8" id="KW-0812">Transmembrane</keyword>
<evidence type="ECO:0000256" key="1">
    <source>
        <dbReference type="ARBA" id="ARBA00004370"/>
    </source>
</evidence>